<keyword evidence="2" id="KW-1185">Reference proteome</keyword>
<dbReference type="EMBL" id="SLWS01000003">
    <property type="protein sequence ID" value="TCO60825.1"/>
    <property type="molecule type" value="Genomic_DNA"/>
</dbReference>
<sequence length="102" mass="11400">MDAPGSMWQSDGDVIYRTDAVGERVGVFPATCRRGEHSLDNVGYRAHDTGEGFLQISCNACFQETPPRYDHYWVLRLSGPAPARAEIDDQPYLNLLRAVQLS</sequence>
<gene>
    <name evidence="1" type="ORF">EV192_103406</name>
</gene>
<protein>
    <submittedName>
        <fullName evidence="1">Uncharacterized protein</fullName>
    </submittedName>
</protein>
<proteinExistence type="predicted"/>
<evidence type="ECO:0000313" key="1">
    <source>
        <dbReference type="EMBL" id="TCO60825.1"/>
    </source>
</evidence>
<dbReference type="RefSeq" id="WP_243726871.1">
    <property type="nucleotide sequence ID" value="NZ_SLWS01000003.1"/>
</dbReference>
<comment type="caution">
    <text evidence="1">The sequence shown here is derived from an EMBL/GenBank/DDBJ whole genome shotgun (WGS) entry which is preliminary data.</text>
</comment>
<dbReference type="AlphaFoldDB" id="A0A4R2K3D4"/>
<evidence type="ECO:0000313" key="2">
    <source>
        <dbReference type="Proteomes" id="UP000295680"/>
    </source>
</evidence>
<organism evidence="1 2">
    <name type="scientific">Actinocrispum wychmicini</name>
    <dbReference type="NCBI Taxonomy" id="1213861"/>
    <lineage>
        <taxon>Bacteria</taxon>
        <taxon>Bacillati</taxon>
        <taxon>Actinomycetota</taxon>
        <taxon>Actinomycetes</taxon>
        <taxon>Pseudonocardiales</taxon>
        <taxon>Pseudonocardiaceae</taxon>
        <taxon>Actinocrispum</taxon>
    </lineage>
</organism>
<dbReference type="Proteomes" id="UP000295680">
    <property type="component" value="Unassembled WGS sequence"/>
</dbReference>
<accession>A0A4R2K3D4</accession>
<reference evidence="1 2" key="1">
    <citation type="submission" date="2019-03" db="EMBL/GenBank/DDBJ databases">
        <title>Genomic Encyclopedia of Type Strains, Phase IV (KMG-IV): sequencing the most valuable type-strain genomes for metagenomic binning, comparative biology and taxonomic classification.</title>
        <authorList>
            <person name="Goeker M."/>
        </authorList>
    </citation>
    <scope>NUCLEOTIDE SEQUENCE [LARGE SCALE GENOMIC DNA]</scope>
    <source>
        <strain evidence="1 2">DSM 45934</strain>
    </source>
</reference>
<name>A0A4R2K3D4_9PSEU</name>